<protein>
    <recommendedName>
        <fullName evidence="3">Pre-mRNA-splicing factor 18</fullName>
    </recommendedName>
</protein>
<feature type="compositionally biased region" description="Polar residues" evidence="8">
    <location>
        <begin position="80"/>
        <end position="90"/>
    </location>
</feature>
<sequence length="384" mass="43727">MDALLAEISAKRKALEVDEGDGGAKKYMRRADIERMREEEERRKKEEERKEKEAKKAQEAKEKAAKVEARHSALARVQAASPSSSRSTPDLTIPSEERFNISPEECIRRLRQKGQPIRLFGESDKDRRLRLRALELLEERGPSGGQGRNDFMKALEEMESGLDKKDVERKARELHRLAEERGRKEGSAASGEGDSKKVDGKESREDKKKKGVDMGILDLKLIKTDPNKLYPIIYYALKGVLKEWEEWMDNRPEEIRRSTQGKLAAANQVQSAQSLKPLFRSLRSRDLAPDVLRLLAEIVHHMQSRAYQKANDAYLRLSIGNAAWPIGVTSVGIHERSAREKIGQDNIAHVLNDEVTRKYIQAVKRLLTFSQTIRPPEDVSQLMG</sequence>
<dbReference type="EMBL" id="KN847996">
    <property type="protein sequence ID" value="KIR44634.1"/>
    <property type="molecule type" value="Genomic_DNA"/>
</dbReference>
<dbReference type="GO" id="GO:0071021">
    <property type="term" value="C:U2-type post-spliceosomal complex"/>
    <property type="evidence" value="ECO:0007669"/>
    <property type="project" value="TreeGrafter"/>
</dbReference>
<dbReference type="SMART" id="SM00500">
    <property type="entry name" value="SFM"/>
    <property type="match status" value="1"/>
</dbReference>
<name>A0A0D0VDQ8_CRYGA</name>
<feature type="compositionally biased region" description="Basic and acidic residues" evidence="8">
    <location>
        <begin position="177"/>
        <end position="186"/>
    </location>
</feature>
<dbReference type="InterPro" id="IPR004098">
    <property type="entry name" value="Prp18"/>
</dbReference>
<evidence type="ECO:0000256" key="3">
    <source>
        <dbReference type="ARBA" id="ARBA00018242"/>
    </source>
</evidence>
<feature type="compositionally biased region" description="Basic and acidic residues" evidence="8">
    <location>
        <begin position="29"/>
        <end position="71"/>
    </location>
</feature>
<accession>A0A0D0VDQ8</accession>
<keyword evidence="5" id="KW-0747">Spliceosome</keyword>
<dbReference type="GO" id="GO:0005682">
    <property type="term" value="C:U5 snRNP"/>
    <property type="evidence" value="ECO:0007669"/>
    <property type="project" value="TreeGrafter"/>
</dbReference>
<dbReference type="SUPFAM" id="SSF158230">
    <property type="entry name" value="PRP4-like"/>
    <property type="match status" value="1"/>
</dbReference>
<evidence type="ECO:0000256" key="4">
    <source>
        <dbReference type="ARBA" id="ARBA00022664"/>
    </source>
</evidence>
<dbReference type="PANTHER" id="PTHR13007:SF19">
    <property type="entry name" value="PRE-MRNA-SPLICING FACTOR 18"/>
    <property type="match status" value="1"/>
</dbReference>
<dbReference type="Pfam" id="PF08799">
    <property type="entry name" value="PRP4"/>
    <property type="match status" value="1"/>
</dbReference>
<evidence type="ECO:0000313" key="10">
    <source>
        <dbReference type="EMBL" id="KIR44634.1"/>
    </source>
</evidence>
<dbReference type="Pfam" id="PF02840">
    <property type="entry name" value="Prp18"/>
    <property type="match status" value="1"/>
</dbReference>
<dbReference type="Gene3D" id="4.10.280.110">
    <property type="entry name" value="Pre-mRNA processing factor 4 domain"/>
    <property type="match status" value="1"/>
</dbReference>
<dbReference type="FunFam" id="4.10.280.110:FF:000007">
    <property type="entry name" value="Unplaced genomic scaffold supercont1.11, whole genome shotgun sequence"/>
    <property type="match status" value="1"/>
</dbReference>
<feature type="region of interest" description="Disordered" evidence="8">
    <location>
        <begin position="177"/>
        <end position="209"/>
    </location>
</feature>
<evidence type="ECO:0000256" key="1">
    <source>
        <dbReference type="ARBA" id="ARBA00004123"/>
    </source>
</evidence>
<reference evidence="10" key="1">
    <citation type="submission" date="2015-01" db="EMBL/GenBank/DDBJ databases">
        <title>The Genome Sequence of Cryptococcus gattii CA1280.</title>
        <authorList>
            <consortium name="The Broad Institute Genomics Platform"/>
            <person name="Cuomo C."/>
            <person name="Litvintseva A."/>
            <person name="Chen Y."/>
            <person name="Heitman J."/>
            <person name="Sun S."/>
            <person name="Springer D."/>
            <person name="Dromer F."/>
            <person name="Young S."/>
            <person name="Zeng Q."/>
            <person name="Gargeya S."/>
            <person name="Abouelleil A."/>
            <person name="Alvarado L."/>
            <person name="Chapman S.B."/>
            <person name="Gainer-Dewar J."/>
            <person name="Goldberg J."/>
            <person name="Griggs A."/>
            <person name="Gujja S."/>
            <person name="Hansen M."/>
            <person name="Howarth C."/>
            <person name="Imamovic A."/>
            <person name="Larimer J."/>
            <person name="Murphy C."/>
            <person name="Naylor J."/>
            <person name="Pearson M."/>
            <person name="Priest M."/>
            <person name="Roberts A."/>
            <person name="Saif S."/>
            <person name="Shea T."/>
            <person name="Sykes S."/>
            <person name="Wortman J."/>
            <person name="Nusbaum C."/>
            <person name="Birren B."/>
        </authorList>
    </citation>
    <scope>NUCLEOTIDE SEQUENCE [LARGE SCALE GENOMIC DNA]</scope>
    <source>
        <strain evidence="10">CA1280</strain>
    </source>
</reference>
<proteinExistence type="inferred from homology"/>
<dbReference type="InterPro" id="IPR036285">
    <property type="entry name" value="PRP4-like_sf"/>
</dbReference>
<evidence type="ECO:0000256" key="2">
    <source>
        <dbReference type="ARBA" id="ARBA00008137"/>
    </source>
</evidence>
<feature type="domain" description="Pre-mRNA processing factor 4 (PRP4)-like" evidence="9">
    <location>
        <begin position="101"/>
        <end position="154"/>
    </location>
</feature>
<comment type="subcellular location">
    <subcellularLocation>
        <location evidence="1">Nucleus</location>
    </subcellularLocation>
</comment>
<feature type="compositionally biased region" description="Basic and acidic residues" evidence="8">
    <location>
        <begin position="193"/>
        <end position="209"/>
    </location>
</feature>
<dbReference type="GO" id="GO:0046540">
    <property type="term" value="C:U4/U6 x U5 tri-snRNP complex"/>
    <property type="evidence" value="ECO:0007669"/>
    <property type="project" value="TreeGrafter"/>
</dbReference>
<dbReference type="HOGENOM" id="CLU_039675_0_0_1"/>
<evidence type="ECO:0000256" key="7">
    <source>
        <dbReference type="ARBA" id="ARBA00023242"/>
    </source>
</evidence>
<evidence type="ECO:0000256" key="5">
    <source>
        <dbReference type="ARBA" id="ARBA00022728"/>
    </source>
</evidence>
<dbReference type="GO" id="GO:0000350">
    <property type="term" value="P:generation of catalytic spliceosome for second transesterification step"/>
    <property type="evidence" value="ECO:0007669"/>
    <property type="project" value="TreeGrafter"/>
</dbReference>
<dbReference type="AlphaFoldDB" id="A0A0D0VDQ8"/>
<dbReference type="OrthoDB" id="10261918at2759"/>
<dbReference type="Gene3D" id="1.20.940.10">
    <property type="entry name" value="Functional domain of the splicing factor Prp18"/>
    <property type="match status" value="1"/>
</dbReference>
<gene>
    <name evidence="10" type="ORF">I312_06124</name>
</gene>
<dbReference type="InterPro" id="IPR039979">
    <property type="entry name" value="PRPF18"/>
</dbReference>
<evidence type="ECO:0000256" key="6">
    <source>
        <dbReference type="ARBA" id="ARBA00023187"/>
    </source>
</evidence>
<feature type="region of interest" description="Disordered" evidence="8">
    <location>
        <begin position="15"/>
        <end position="100"/>
    </location>
</feature>
<organism evidence="10">
    <name type="scientific">Cryptococcus bacillisporus CA1280</name>
    <dbReference type="NCBI Taxonomy" id="1296109"/>
    <lineage>
        <taxon>Eukaryota</taxon>
        <taxon>Fungi</taxon>
        <taxon>Dikarya</taxon>
        <taxon>Basidiomycota</taxon>
        <taxon>Agaricomycotina</taxon>
        <taxon>Tremellomycetes</taxon>
        <taxon>Tremellales</taxon>
        <taxon>Cryptococcaceae</taxon>
        <taxon>Cryptococcus</taxon>
        <taxon>Cryptococcus gattii species complex</taxon>
    </lineage>
</organism>
<keyword evidence="6" id="KW-0508">mRNA splicing</keyword>
<dbReference type="InterPro" id="IPR014906">
    <property type="entry name" value="PRP4-like"/>
</dbReference>
<evidence type="ECO:0000256" key="8">
    <source>
        <dbReference type="SAM" id="MobiDB-lite"/>
    </source>
</evidence>
<evidence type="ECO:0000259" key="9">
    <source>
        <dbReference type="SMART" id="SM00500"/>
    </source>
</evidence>
<dbReference type="SUPFAM" id="SSF47938">
    <property type="entry name" value="Functional domain of the splicing factor Prp18"/>
    <property type="match status" value="1"/>
</dbReference>
<keyword evidence="7" id="KW-0539">Nucleus</keyword>
<keyword evidence="4" id="KW-0507">mRNA processing</keyword>
<dbReference type="PANTHER" id="PTHR13007">
    <property type="entry name" value="PRE-MRNA SPLICING FACTOR-RELATED"/>
    <property type="match status" value="1"/>
</dbReference>
<comment type="similarity">
    <text evidence="2">Belongs to the PRP18 family.</text>
</comment>